<proteinExistence type="inferred from homology"/>
<evidence type="ECO:0000256" key="1">
    <source>
        <dbReference type="ARBA" id="ARBA00009199"/>
    </source>
</evidence>
<gene>
    <name evidence="3" type="ORF">GCM10017083_21560</name>
</gene>
<dbReference type="PANTHER" id="PTHR11895:SF7">
    <property type="entry name" value="GLUTAMYL-TRNA(GLN) AMIDOTRANSFERASE SUBUNIT A, MITOCHONDRIAL"/>
    <property type="match status" value="1"/>
</dbReference>
<dbReference type="RefSeq" id="WP_189989228.1">
    <property type="nucleotide sequence ID" value="NZ_BMZS01000004.1"/>
</dbReference>
<organism evidence="3 4">
    <name type="scientific">Thalassobaculum fulvum</name>
    <dbReference type="NCBI Taxonomy" id="1633335"/>
    <lineage>
        <taxon>Bacteria</taxon>
        <taxon>Pseudomonadati</taxon>
        <taxon>Pseudomonadota</taxon>
        <taxon>Alphaproteobacteria</taxon>
        <taxon>Rhodospirillales</taxon>
        <taxon>Thalassobaculaceae</taxon>
        <taxon>Thalassobaculum</taxon>
    </lineage>
</organism>
<dbReference type="InterPro" id="IPR020556">
    <property type="entry name" value="Amidase_CS"/>
</dbReference>
<reference evidence="3" key="2">
    <citation type="submission" date="2020-09" db="EMBL/GenBank/DDBJ databases">
        <authorList>
            <person name="Sun Q."/>
            <person name="Kim S."/>
        </authorList>
    </citation>
    <scope>NUCLEOTIDE SEQUENCE</scope>
    <source>
        <strain evidence="3">KCTC 42651</strain>
    </source>
</reference>
<dbReference type="Gene3D" id="3.90.1300.10">
    <property type="entry name" value="Amidase signature (AS) domain"/>
    <property type="match status" value="1"/>
</dbReference>
<comment type="similarity">
    <text evidence="1">Belongs to the amidase family.</text>
</comment>
<evidence type="ECO:0000313" key="4">
    <source>
        <dbReference type="Proteomes" id="UP000630353"/>
    </source>
</evidence>
<dbReference type="Pfam" id="PF01425">
    <property type="entry name" value="Amidase"/>
    <property type="match status" value="1"/>
</dbReference>
<dbReference type="InterPro" id="IPR023631">
    <property type="entry name" value="Amidase_dom"/>
</dbReference>
<sequence length="475" mass="50260">MLGHDDYARHDALGLAALIRRGEVSASEVLEAALARADAVNPRVNAIVRRLDERARQAVRDGIGSGPFAGVPFLFKDLYTFEAGVPAGNGSRFWDGFTAPADFTYVARCREAGLVSFGRTATSEEGISISTEPVATGPTRNPWDLGRTAGGSSGGAAAAVAAGIVPMAHGSDGGGSIRIPAAQCGLFGLKPSRGRNPMGPFVGEGWAGLACSHVISRSVRDSAAMLDATSGPEVGDPYAAPAPARPFLDEVGADPGRLRVALHLQGLDGLLLDPENRRAVEAAGRLLEGLGHQVEEAMPEIDAAALNRAIMVIVAANSWNTVAMRSAELGREPDGTGYERASWEIARSGRSLTAPDYAAAVTAFHRAGRMFGQFFERFDVLVSTTMRRPPFALGTLRPDETGGDAFGRQCHAEMPVTHFFNMTGCPAMSVPLHWTGDGLPVGIHVGAGYGREDLLLRLAGQLEAERPWFDRRPQL</sequence>
<dbReference type="SUPFAM" id="SSF75304">
    <property type="entry name" value="Amidase signature (AS) enzymes"/>
    <property type="match status" value="1"/>
</dbReference>
<dbReference type="InterPro" id="IPR036928">
    <property type="entry name" value="AS_sf"/>
</dbReference>
<name>A0A918XR81_9PROT</name>
<feature type="domain" description="Amidase" evidence="2">
    <location>
        <begin position="28"/>
        <end position="456"/>
    </location>
</feature>
<comment type="caution">
    <text evidence="3">The sequence shown here is derived from an EMBL/GenBank/DDBJ whole genome shotgun (WGS) entry which is preliminary data.</text>
</comment>
<keyword evidence="4" id="KW-1185">Reference proteome</keyword>
<protein>
    <submittedName>
        <fullName evidence="3">6-aminohexanoate-cyclic-dimer hydrolase</fullName>
    </submittedName>
</protein>
<dbReference type="PANTHER" id="PTHR11895">
    <property type="entry name" value="TRANSAMIDASE"/>
    <property type="match status" value="1"/>
</dbReference>
<accession>A0A918XR81</accession>
<keyword evidence="3" id="KW-0378">Hydrolase</keyword>
<dbReference type="Proteomes" id="UP000630353">
    <property type="component" value="Unassembled WGS sequence"/>
</dbReference>
<dbReference type="EMBL" id="BMZS01000004">
    <property type="protein sequence ID" value="GHD49369.1"/>
    <property type="molecule type" value="Genomic_DNA"/>
</dbReference>
<dbReference type="GO" id="GO:0016787">
    <property type="term" value="F:hydrolase activity"/>
    <property type="evidence" value="ECO:0007669"/>
    <property type="project" value="UniProtKB-KW"/>
</dbReference>
<dbReference type="AlphaFoldDB" id="A0A918XR81"/>
<evidence type="ECO:0000313" key="3">
    <source>
        <dbReference type="EMBL" id="GHD49369.1"/>
    </source>
</evidence>
<evidence type="ECO:0000259" key="2">
    <source>
        <dbReference type="Pfam" id="PF01425"/>
    </source>
</evidence>
<dbReference type="InterPro" id="IPR000120">
    <property type="entry name" value="Amidase"/>
</dbReference>
<reference evidence="3" key="1">
    <citation type="journal article" date="2014" name="Int. J. Syst. Evol. Microbiol.">
        <title>Complete genome sequence of Corynebacterium casei LMG S-19264T (=DSM 44701T), isolated from a smear-ripened cheese.</title>
        <authorList>
            <consortium name="US DOE Joint Genome Institute (JGI-PGF)"/>
            <person name="Walter F."/>
            <person name="Albersmeier A."/>
            <person name="Kalinowski J."/>
            <person name="Ruckert C."/>
        </authorList>
    </citation>
    <scope>NUCLEOTIDE SEQUENCE</scope>
    <source>
        <strain evidence="3">KCTC 42651</strain>
    </source>
</reference>
<dbReference type="PROSITE" id="PS00571">
    <property type="entry name" value="AMIDASES"/>
    <property type="match status" value="1"/>
</dbReference>